<proteinExistence type="inferred from homology"/>
<dbReference type="Gene3D" id="3.40.50.720">
    <property type="entry name" value="NAD(P)-binding Rossmann-like Domain"/>
    <property type="match status" value="1"/>
</dbReference>
<dbReference type="PROSITE" id="PS00331">
    <property type="entry name" value="MALIC_ENZYMES"/>
    <property type="match status" value="1"/>
</dbReference>
<dbReference type="Pfam" id="PF03949">
    <property type="entry name" value="Malic_M"/>
    <property type="match status" value="1"/>
</dbReference>
<dbReference type="InterPro" id="IPR045213">
    <property type="entry name" value="Malic_NAD-bd_bact_type"/>
</dbReference>
<evidence type="ECO:0000256" key="2">
    <source>
        <dbReference type="ARBA" id="ARBA00008785"/>
    </source>
</evidence>
<feature type="region of interest" description="Disordered" evidence="12">
    <location>
        <begin position="1"/>
        <end position="26"/>
    </location>
</feature>
<dbReference type="FunFam" id="3.40.50.10380:FF:000003">
    <property type="entry name" value="NADP-dependent malic enzyme"/>
    <property type="match status" value="1"/>
</dbReference>
<evidence type="ECO:0000256" key="3">
    <source>
        <dbReference type="ARBA" id="ARBA00022723"/>
    </source>
</evidence>
<dbReference type="InterPro" id="IPR036291">
    <property type="entry name" value="NAD(P)-bd_dom_sf"/>
</dbReference>
<keyword evidence="16" id="KW-1185">Reference proteome</keyword>
<feature type="active site" description="Proton acceptor" evidence="9">
    <location>
        <position position="104"/>
    </location>
</feature>
<evidence type="ECO:0000256" key="10">
    <source>
        <dbReference type="PIRSR" id="PIRSR000106-2"/>
    </source>
</evidence>
<evidence type="ECO:0000256" key="9">
    <source>
        <dbReference type="PIRSR" id="PIRSR000106-1"/>
    </source>
</evidence>
<dbReference type="PANTHER" id="PTHR43237">
    <property type="entry name" value="NADP-DEPENDENT MALIC ENZYME"/>
    <property type="match status" value="1"/>
</dbReference>
<dbReference type="SMART" id="SM00919">
    <property type="entry name" value="Malic_M"/>
    <property type="match status" value="1"/>
</dbReference>
<dbReference type="AlphaFoldDB" id="E8LRX6"/>
<dbReference type="GO" id="GO:0046872">
    <property type="term" value="F:metal ion binding"/>
    <property type="evidence" value="ECO:0007669"/>
    <property type="project" value="UniProtKB-KW"/>
</dbReference>
<dbReference type="Pfam" id="PF00390">
    <property type="entry name" value="malic"/>
    <property type="match status" value="1"/>
</dbReference>
<feature type="domain" description="Malic enzyme NAD-binding" evidence="13">
    <location>
        <begin position="173"/>
        <end position="409"/>
    </location>
</feature>
<evidence type="ECO:0000256" key="8">
    <source>
        <dbReference type="ARBA" id="ARBA00051384"/>
    </source>
</evidence>
<dbReference type="PANTHER" id="PTHR43237:SF4">
    <property type="entry name" value="NADP-DEPENDENT MALIC ENZYME"/>
    <property type="match status" value="1"/>
</dbReference>
<comment type="catalytic activity">
    <reaction evidence="7">
        <text>(S)-malate + NADP(+) = pyruvate + CO2 + NADPH</text>
        <dbReference type="Rhea" id="RHEA:18253"/>
        <dbReference type="ChEBI" id="CHEBI:15361"/>
        <dbReference type="ChEBI" id="CHEBI:15589"/>
        <dbReference type="ChEBI" id="CHEBI:16526"/>
        <dbReference type="ChEBI" id="CHEBI:57783"/>
        <dbReference type="ChEBI" id="CHEBI:58349"/>
        <dbReference type="EC" id="1.1.1.40"/>
    </reaction>
</comment>
<name>E8LRX6_9VIBR</name>
<sequence length="424" mass="45977">MSDDNREELSPEEQFRQQALDYHASPTPGKIEIALTKPAETAKDLALAYSPGVAEPVREIAQNADNVYKYTSKGNMVAVISNGTAILGLGNLGPLASKPVMEGKSLLFKRFAGLDSIDIEVKHRTIEEFVDTVANIADTFGGINLEDIKAPDCFEIEKQLIERCDVPVFHDDQHGTAIVTAAGMLNAIELQGKKLEDATIVCLGAGAAAVACMELLIKCGAMREKIYMLDRKGVIHTRRDDLNEYKQLFANNTDKRTLEDVIEGADLFLGVSGPNLLSPEALALMADKPVVFACSNPDPEIKPELAHDVRQDLIMGTGRSDYPNQVNNVLCFPFIFRGALDVRASEINDEMKLAAVDAIRQLAKEEVPAEVLSAAGVDALSFGPGYIIPKPMDPRLLPRVAKAVAQAAVDSGVARIEMPENYMA</sequence>
<dbReference type="PIRSF" id="PIRSF000106">
    <property type="entry name" value="ME"/>
    <property type="match status" value="1"/>
</dbReference>
<feature type="binding site" evidence="10">
    <location>
        <position position="296"/>
    </location>
    <ligand>
        <name>(S)-malate</name>
        <dbReference type="ChEBI" id="CHEBI:15589"/>
    </ligand>
</feature>
<evidence type="ECO:0000256" key="6">
    <source>
        <dbReference type="ARBA" id="ARBA00040273"/>
    </source>
</evidence>
<evidence type="ECO:0000256" key="5">
    <source>
        <dbReference type="ARBA" id="ARBA00038964"/>
    </source>
</evidence>
<dbReference type="InterPro" id="IPR015884">
    <property type="entry name" value="Malic_enzyme_CS"/>
</dbReference>
<dbReference type="Proteomes" id="UP000004371">
    <property type="component" value="Unassembled WGS sequence"/>
</dbReference>
<evidence type="ECO:0000259" key="13">
    <source>
        <dbReference type="SMART" id="SM00919"/>
    </source>
</evidence>
<dbReference type="FunFam" id="3.40.50.720:FF:000095">
    <property type="entry name" value="NADP-dependent malic enzyme"/>
    <property type="match status" value="1"/>
</dbReference>
<keyword evidence="3 11" id="KW-0479">Metal-binding</keyword>
<dbReference type="SUPFAM" id="SSF51735">
    <property type="entry name" value="NAD(P)-binding Rossmann-fold domains"/>
    <property type="match status" value="1"/>
</dbReference>
<feature type="binding site" evidence="11">
    <location>
        <position position="147"/>
    </location>
    <ligand>
        <name>a divalent metal cation</name>
        <dbReference type="ChEBI" id="CHEBI:60240"/>
    </ligand>
</feature>
<dbReference type="CDD" id="cd05311">
    <property type="entry name" value="NAD_bind_2_malic_enz"/>
    <property type="match status" value="1"/>
</dbReference>
<comment type="similarity">
    <text evidence="2">Belongs to the malic enzymes family.</text>
</comment>
<evidence type="ECO:0000313" key="16">
    <source>
        <dbReference type="Proteomes" id="UP000004371"/>
    </source>
</evidence>
<feature type="binding site" evidence="10">
    <location>
        <position position="327"/>
    </location>
    <ligand>
        <name>(S)-malate</name>
        <dbReference type="ChEBI" id="CHEBI:15589"/>
    </ligand>
</feature>
<keyword evidence="4" id="KW-0560">Oxidoreductase</keyword>
<accession>E8LRX6</accession>
<evidence type="ECO:0000259" key="14">
    <source>
        <dbReference type="SMART" id="SM01274"/>
    </source>
</evidence>
<dbReference type="OrthoDB" id="9805787at2"/>
<dbReference type="EC" id="1.1.1.40" evidence="5"/>
<dbReference type="InterPro" id="IPR046346">
    <property type="entry name" value="Aminoacid_DH-like_N_sf"/>
</dbReference>
<gene>
    <name evidence="15" type="ORF">VIBR0546_01178</name>
</gene>
<evidence type="ECO:0000256" key="12">
    <source>
        <dbReference type="SAM" id="MobiDB-lite"/>
    </source>
</evidence>
<comment type="cofactor">
    <cofactor evidence="1">
        <name>Mn(2+)</name>
        <dbReference type="ChEBI" id="CHEBI:29035"/>
    </cofactor>
</comment>
<dbReference type="InterPro" id="IPR051674">
    <property type="entry name" value="Malate_Decarboxylase"/>
</dbReference>
<reference evidence="15 16" key="1">
    <citation type="journal article" date="2012" name="Int. J. Syst. Evol. Microbiol.">
        <title>Vibrio caribbeanicus sp. nov., isolated from the marine sponge Scleritoderma cyanea.</title>
        <authorList>
            <person name="Hoffmann M."/>
            <person name="Monday S.R."/>
            <person name="Allard M.W."/>
            <person name="Strain E.A."/>
            <person name="Whittaker P."/>
            <person name="Naum M."/>
            <person name="McCarthy P.J."/>
            <person name="Lopez J.V."/>
            <person name="Fischer M."/>
            <person name="Brown E.W."/>
        </authorList>
    </citation>
    <scope>NUCLEOTIDE SEQUENCE [LARGE SCALE GENOMIC DNA]</scope>
    <source>
        <strain evidence="15 16">LMG 20546</strain>
    </source>
</reference>
<feature type="domain" description="Malic enzyme N-terminal" evidence="14">
    <location>
        <begin position="28"/>
        <end position="161"/>
    </location>
</feature>
<dbReference type="eggNOG" id="COG0281">
    <property type="taxonomic scope" value="Bacteria"/>
</dbReference>
<comment type="cofactor">
    <cofactor evidence="11">
        <name>Mg(2+)</name>
        <dbReference type="ChEBI" id="CHEBI:18420"/>
    </cofactor>
    <cofactor evidence="11">
        <name>Mn(2+)</name>
        <dbReference type="ChEBI" id="CHEBI:29035"/>
    </cofactor>
    <text evidence="11">Divalent metal cations. Prefers magnesium or manganese.</text>
</comment>
<dbReference type="STRING" id="945543.VIBR0546_01178"/>
<protein>
    <recommendedName>
        <fullName evidence="6">NADP-dependent malic enzyme</fullName>
        <ecNumber evidence="5">1.1.1.40</ecNumber>
    </recommendedName>
</protein>
<evidence type="ECO:0000256" key="11">
    <source>
        <dbReference type="PIRSR" id="PIRSR000106-3"/>
    </source>
</evidence>
<feature type="active site" description="Proton donor" evidence="9">
    <location>
        <position position="49"/>
    </location>
</feature>
<comment type="caution">
    <text evidence="15">The sequence shown here is derived from an EMBL/GenBank/DDBJ whole genome shotgun (WGS) entry which is preliminary data.</text>
</comment>
<dbReference type="EMBL" id="AEVS01000038">
    <property type="protein sequence ID" value="EGA66549.1"/>
    <property type="molecule type" value="Genomic_DNA"/>
</dbReference>
<dbReference type="SUPFAM" id="SSF53223">
    <property type="entry name" value="Aminoacid dehydrogenase-like, N-terminal domain"/>
    <property type="match status" value="1"/>
</dbReference>
<dbReference type="InterPro" id="IPR001891">
    <property type="entry name" value="Malic_OxRdtase"/>
</dbReference>
<feature type="binding site" evidence="11">
    <location>
        <position position="146"/>
    </location>
    <ligand>
        <name>a divalent metal cation</name>
        <dbReference type="ChEBI" id="CHEBI:60240"/>
    </ligand>
</feature>
<dbReference type="SMART" id="SM01274">
    <property type="entry name" value="malic"/>
    <property type="match status" value="1"/>
</dbReference>
<dbReference type="InterPro" id="IPR012301">
    <property type="entry name" value="Malic_N_dom"/>
</dbReference>
<organism evidence="15 16">
    <name type="scientific">Vibrio brasiliensis LMG 20546</name>
    <dbReference type="NCBI Taxonomy" id="945543"/>
    <lineage>
        <taxon>Bacteria</taxon>
        <taxon>Pseudomonadati</taxon>
        <taxon>Pseudomonadota</taxon>
        <taxon>Gammaproteobacteria</taxon>
        <taxon>Vibrionales</taxon>
        <taxon>Vibrionaceae</taxon>
        <taxon>Vibrio</taxon>
        <taxon>Vibrio oreintalis group</taxon>
    </lineage>
</organism>
<feature type="binding site" evidence="11">
    <location>
        <position position="172"/>
    </location>
    <ligand>
        <name>a divalent metal cation</name>
        <dbReference type="ChEBI" id="CHEBI:60240"/>
    </ligand>
</feature>
<dbReference type="InterPro" id="IPR012302">
    <property type="entry name" value="Malic_NAD-bd"/>
</dbReference>
<comment type="catalytic activity">
    <reaction evidence="8">
        <text>oxaloacetate + H(+) = pyruvate + CO2</text>
        <dbReference type="Rhea" id="RHEA:15641"/>
        <dbReference type="ChEBI" id="CHEBI:15361"/>
        <dbReference type="ChEBI" id="CHEBI:15378"/>
        <dbReference type="ChEBI" id="CHEBI:16452"/>
        <dbReference type="ChEBI" id="CHEBI:16526"/>
        <dbReference type="EC" id="1.1.1.40"/>
    </reaction>
</comment>
<dbReference type="GO" id="GO:0004473">
    <property type="term" value="F:malate dehydrogenase (decarboxylating) (NADP+) activity"/>
    <property type="evidence" value="ECO:0007669"/>
    <property type="project" value="UniProtKB-EC"/>
</dbReference>
<evidence type="ECO:0000256" key="7">
    <source>
        <dbReference type="ARBA" id="ARBA00050924"/>
    </source>
</evidence>
<evidence type="ECO:0000256" key="4">
    <source>
        <dbReference type="ARBA" id="ARBA00023002"/>
    </source>
</evidence>
<evidence type="ECO:0000313" key="15">
    <source>
        <dbReference type="EMBL" id="EGA66549.1"/>
    </source>
</evidence>
<dbReference type="InterPro" id="IPR037062">
    <property type="entry name" value="Malic_N_dom_sf"/>
</dbReference>
<dbReference type="Gene3D" id="3.40.50.10380">
    <property type="entry name" value="Malic enzyme, N-terminal domain"/>
    <property type="match status" value="1"/>
</dbReference>
<dbReference type="GO" id="GO:0051287">
    <property type="term" value="F:NAD binding"/>
    <property type="evidence" value="ECO:0007669"/>
    <property type="project" value="InterPro"/>
</dbReference>
<dbReference type="RefSeq" id="WP_006878563.1">
    <property type="nucleotide sequence ID" value="NZ_AEVS01000038.1"/>
</dbReference>
<evidence type="ECO:0000256" key="1">
    <source>
        <dbReference type="ARBA" id="ARBA00001936"/>
    </source>
</evidence>